<dbReference type="Proteomes" id="UP000824151">
    <property type="component" value="Unassembled WGS sequence"/>
</dbReference>
<gene>
    <name evidence="2" type="ORF">H9871_02325</name>
</gene>
<dbReference type="AlphaFoldDB" id="A0A9D1S2Y5"/>
<feature type="domain" description="Integration host factor-like helix-two turn-helix" evidence="1">
    <location>
        <begin position="36"/>
        <end position="72"/>
    </location>
</feature>
<reference evidence="2" key="2">
    <citation type="submission" date="2021-04" db="EMBL/GenBank/DDBJ databases">
        <authorList>
            <person name="Gilroy R."/>
        </authorList>
    </citation>
    <scope>NUCLEOTIDE SEQUENCE</scope>
    <source>
        <strain evidence="2">ChiHejej3B27-3195</strain>
    </source>
</reference>
<dbReference type="Gene3D" id="1.10.8.50">
    <property type="match status" value="1"/>
</dbReference>
<name>A0A9D1S2Y5_9MICC</name>
<dbReference type="InterPro" id="IPR047806">
    <property type="entry name" value="IHF_actinobact"/>
</dbReference>
<protein>
    <submittedName>
        <fullName evidence="2">DNA-binding protein</fullName>
    </submittedName>
</protein>
<keyword evidence="2" id="KW-0238">DNA-binding</keyword>
<dbReference type="NCBIfam" id="NF041260">
    <property type="entry name" value="actino_IHF"/>
    <property type="match status" value="1"/>
</dbReference>
<evidence type="ECO:0000259" key="1">
    <source>
        <dbReference type="Pfam" id="PF22525"/>
    </source>
</evidence>
<dbReference type="EMBL" id="DXGD01000088">
    <property type="protein sequence ID" value="HIW98957.1"/>
    <property type="molecule type" value="Genomic_DNA"/>
</dbReference>
<dbReference type="GO" id="GO:0003677">
    <property type="term" value="F:DNA binding"/>
    <property type="evidence" value="ECO:0007669"/>
    <property type="project" value="UniProtKB-KW"/>
</dbReference>
<accession>A0A9D1S2Y5</accession>
<dbReference type="InterPro" id="IPR055201">
    <property type="entry name" value="IHF-like_H2TH"/>
</dbReference>
<reference evidence="2" key="1">
    <citation type="journal article" date="2021" name="PeerJ">
        <title>Extensive microbial diversity within the chicken gut microbiome revealed by metagenomics and culture.</title>
        <authorList>
            <person name="Gilroy R."/>
            <person name="Ravi A."/>
            <person name="Getino M."/>
            <person name="Pursley I."/>
            <person name="Horton D.L."/>
            <person name="Alikhan N.F."/>
            <person name="Baker D."/>
            <person name="Gharbi K."/>
            <person name="Hall N."/>
            <person name="Watson M."/>
            <person name="Adriaenssens E.M."/>
            <person name="Foster-Nyarko E."/>
            <person name="Jarju S."/>
            <person name="Secka A."/>
            <person name="Antonio M."/>
            <person name="Oren A."/>
            <person name="Chaudhuri R.R."/>
            <person name="La Ragione R."/>
            <person name="Hildebrand F."/>
            <person name="Pallen M.J."/>
        </authorList>
    </citation>
    <scope>NUCLEOTIDE SEQUENCE</scope>
    <source>
        <strain evidence="2">ChiHejej3B27-3195</strain>
    </source>
</reference>
<evidence type="ECO:0000313" key="3">
    <source>
        <dbReference type="Proteomes" id="UP000824151"/>
    </source>
</evidence>
<proteinExistence type="predicted"/>
<feature type="non-terminal residue" evidence="2">
    <location>
        <position position="72"/>
    </location>
</feature>
<comment type="caution">
    <text evidence="2">The sequence shown here is derived from an EMBL/GenBank/DDBJ whole genome shotgun (WGS) entry which is preliminary data.</text>
</comment>
<organism evidence="2 3">
    <name type="scientific">Candidatus Nesterenkonia stercoripullorum</name>
    <dbReference type="NCBI Taxonomy" id="2838701"/>
    <lineage>
        <taxon>Bacteria</taxon>
        <taxon>Bacillati</taxon>
        <taxon>Actinomycetota</taxon>
        <taxon>Actinomycetes</taxon>
        <taxon>Micrococcales</taxon>
        <taxon>Micrococcaceae</taxon>
        <taxon>Nesterenkonia</taxon>
    </lineage>
</organism>
<sequence>MALRELTTEERDAARKKALDARVERAQLKKDFSIGKIDFPEVLKRAGDSEAVARLKTIELLEALPGVGRVTA</sequence>
<evidence type="ECO:0000313" key="2">
    <source>
        <dbReference type="EMBL" id="HIW98957.1"/>
    </source>
</evidence>
<dbReference type="Pfam" id="PF22525">
    <property type="entry name" value="H2TH_5"/>
    <property type="match status" value="1"/>
</dbReference>